<evidence type="ECO:0000256" key="4">
    <source>
        <dbReference type="PROSITE-ProRule" id="PRU00335"/>
    </source>
</evidence>
<evidence type="ECO:0000256" key="3">
    <source>
        <dbReference type="ARBA" id="ARBA00023163"/>
    </source>
</evidence>
<dbReference type="InterPro" id="IPR011075">
    <property type="entry name" value="TetR_C"/>
</dbReference>
<evidence type="ECO:0000313" key="6">
    <source>
        <dbReference type="EMBL" id="PSJ54926.1"/>
    </source>
</evidence>
<dbReference type="EMBL" id="PXYL01000025">
    <property type="protein sequence ID" value="PSJ54926.1"/>
    <property type="molecule type" value="Genomic_DNA"/>
</dbReference>
<proteinExistence type="predicted"/>
<dbReference type="SUPFAM" id="SSF48498">
    <property type="entry name" value="Tetracyclin repressor-like, C-terminal domain"/>
    <property type="match status" value="1"/>
</dbReference>
<dbReference type="PROSITE" id="PS50977">
    <property type="entry name" value="HTH_TETR_2"/>
    <property type="match status" value="1"/>
</dbReference>
<gene>
    <name evidence="6" type="ORF">C7I85_27155</name>
</gene>
<dbReference type="Proteomes" id="UP000240653">
    <property type="component" value="Unassembled WGS sequence"/>
</dbReference>
<keyword evidence="3" id="KW-0804">Transcription</keyword>
<sequence length="200" mass="21992">MTETTDETRRSIGARRNPASADAIREAAEAVLLEAGYAGFSIEAVARRARAGKPTIYRWWPSKAALLIDVYQRQKRVDNPDTGNLEDDLAQFLQSLFQHWRETPAGSIFRSVIAEAQTDEAAATALTEYAHNRRAHTGRMVARAIERGEVRADVEPTVVADLVASYAWVHLLTGRITEDEATTRVAIRAIVHGILAAPTG</sequence>
<feature type="DNA-binding region" description="H-T-H motif" evidence="4">
    <location>
        <begin position="41"/>
        <end position="60"/>
    </location>
</feature>
<dbReference type="PANTHER" id="PTHR30055">
    <property type="entry name" value="HTH-TYPE TRANSCRIPTIONAL REGULATOR RUTR"/>
    <property type="match status" value="1"/>
</dbReference>
<accession>A0A2P7RXJ3</accession>
<evidence type="ECO:0000259" key="5">
    <source>
        <dbReference type="PROSITE" id="PS50977"/>
    </source>
</evidence>
<evidence type="ECO:0000256" key="2">
    <source>
        <dbReference type="ARBA" id="ARBA00023125"/>
    </source>
</evidence>
<dbReference type="RefSeq" id="WP_106727131.1">
    <property type="nucleotide sequence ID" value="NZ_PXYL01000025.1"/>
</dbReference>
<dbReference type="Gene3D" id="1.10.357.10">
    <property type="entry name" value="Tetracycline Repressor, domain 2"/>
    <property type="match status" value="1"/>
</dbReference>
<dbReference type="Pfam" id="PF16859">
    <property type="entry name" value="TetR_C_11"/>
    <property type="match status" value="1"/>
</dbReference>
<dbReference type="Pfam" id="PF00440">
    <property type="entry name" value="TetR_N"/>
    <property type="match status" value="1"/>
</dbReference>
<dbReference type="InterPro" id="IPR036271">
    <property type="entry name" value="Tet_transcr_reg_TetR-rel_C_sf"/>
</dbReference>
<evidence type="ECO:0000256" key="1">
    <source>
        <dbReference type="ARBA" id="ARBA00023015"/>
    </source>
</evidence>
<dbReference type="InterPro" id="IPR009057">
    <property type="entry name" value="Homeodomain-like_sf"/>
</dbReference>
<dbReference type="AlphaFoldDB" id="A0A2P7RXJ3"/>
<dbReference type="GO" id="GO:0003700">
    <property type="term" value="F:DNA-binding transcription factor activity"/>
    <property type="evidence" value="ECO:0007669"/>
    <property type="project" value="TreeGrafter"/>
</dbReference>
<feature type="domain" description="HTH tetR-type" evidence="5">
    <location>
        <begin position="18"/>
        <end position="78"/>
    </location>
</feature>
<evidence type="ECO:0000313" key="7">
    <source>
        <dbReference type="Proteomes" id="UP000240653"/>
    </source>
</evidence>
<dbReference type="PRINTS" id="PR00455">
    <property type="entry name" value="HTHTETR"/>
</dbReference>
<name>A0A2P7RXJ3_9HYPH</name>
<keyword evidence="7" id="KW-1185">Reference proteome</keyword>
<keyword evidence="1" id="KW-0805">Transcription regulation</keyword>
<dbReference type="GO" id="GO:0000976">
    <property type="term" value="F:transcription cis-regulatory region binding"/>
    <property type="evidence" value="ECO:0007669"/>
    <property type="project" value="TreeGrafter"/>
</dbReference>
<dbReference type="InterPro" id="IPR001647">
    <property type="entry name" value="HTH_TetR"/>
</dbReference>
<reference evidence="6 7" key="1">
    <citation type="submission" date="2018-03" db="EMBL/GenBank/DDBJ databases">
        <title>The draft genome of Mesorhizobium soli JCM 19897.</title>
        <authorList>
            <person name="Li L."/>
            <person name="Liu L."/>
            <person name="Liang L."/>
            <person name="Wang T."/>
            <person name="Zhang X."/>
        </authorList>
    </citation>
    <scope>NUCLEOTIDE SEQUENCE [LARGE SCALE GENOMIC DNA]</scope>
    <source>
        <strain evidence="6 7">JCM 19897</strain>
    </source>
</reference>
<keyword evidence="2 4" id="KW-0238">DNA-binding</keyword>
<dbReference type="Gene3D" id="1.10.10.60">
    <property type="entry name" value="Homeodomain-like"/>
    <property type="match status" value="1"/>
</dbReference>
<dbReference type="SUPFAM" id="SSF46689">
    <property type="entry name" value="Homeodomain-like"/>
    <property type="match status" value="1"/>
</dbReference>
<dbReference type="PANTHER" id="PTHR30055:SF148">
    <property type="entry name" value="TETR-FAMILY TRANSCRIPTIONAL REGULATOR"/>
    <property type="match status" value="1"/>
</dbReference>
<organism evidence="6 7">
    <name type="scientific">Pseudaminobacter soli</name>
    <name type="common">ex Li et al. 2025</name>
    <dbReference type="NCBI Taxonomy" id="1295366"/>
    <lineage>
        <taxon>Bacteria</taxon>
        <taxon>Pseudomonadati</taxon>
        <taxon>Pseudomonadota</taxon>
        <taxon>Alphaproteobacteria</taxon>
        <taxon>Hyphomicrobiales</taxon>
        <taxon>Phyllobacteriaceae</taxon>
        <taxon>Pseudaminobacter</taxon>
    </lineage>
</organism>
<dbReference type="OrthoDB" id="9796019at2"/>
<comment type="caution">
    <text evidence="6">The sequence shown here is derived from an EMBL/GenBank/DDBJ whole genome shotgun (WGS) entry which is preliminary data.</text>
</comment>
<protein>
    <submittedName>
        <fullName evidence="6">TetR family transcriptional regulator</fullName>
    </submittedName>
</protein>
<dbReference type="InterPro" id="IPR050109">
    <property type="entry name" value="HTH-type_TetR-like_transc_reg"/>
</dbReference>